<dbReference type="KEGG" id="cam:101497089"/>
<evidence type="ECO:0000313" key="6">
    <source>
        <dbReference type="Proteomes" id="UP000087171"/>
    </source>
</evidence>
<dbReference type="Pfam" id="PF13499">
    <property type="entry name" value="EF-hand_7"/>
    <property type="match status" value="2"/>
</dbReference>
<dbReference type="FunFam" id="1.10.238.10:FF:000341">
    <property type="entry name" value="Putative calcium-binding protein CML19"/>
    <property type="match status" value="1"/>
</dbReference>
<evidence type="ECO:0000256" key="3">
    <source>
        <dbReference type="ARBA" id="ARBA00022837"/>
    </source>
</evidence>
<dbReference type="InterPro" id="IPR011992">
    <property type="entry name" value="EF-hand-dom_pair"/>
</dbReference>
<dbReference type="eggNOG" id="KOG0027">
    <property type="taxonomic scope" value="Eukaryota"/>
</dbReference>
<feature type="domain" description="EF-hand" evidence="5">
    <location>
        <begin position="113"/>
        <end position="143"/>
    </location>
</feature>
<dbReference type="AlphaFoldDB" id="A0A1S2Y7N3"/>
<evidence type="ECO:0000259" key="5">
    <source>
        <dbReference type="PROSITE" id="PS50222"/>
    </source>
</evidence>
<feature type="domain" description="EF-hand" evidence="5">
    <location>
        <begin position="40"/>
        <end position="75"/>
    </location>
</feature>
<dbReference type="GeneID" id="101497089"/>
<dbReference type="GO" id="GO:0005509">
    <property type="term" value="F:calcium ion binding"/>
    <property type="evidence" value="ECO:0007669"/>
    <property type="project" value="InterPro"/>
</dbReference>
<comment type="function">
    <text evidence="4">Potential calcium sensor that binds calcium in vitro.</text>
</comment>
<dbReference type="FunFam" id="1.10.238.10:FF:000237">
    <property type="entry name" value="Calcium-binding protein CML38"/>
    <property type="match status" value="1"/>
</dbReference>
<reference evidence="6" key="1">
    <citation type="journal article" date="2013" name="Nat. Biotechnol.">
        <title>Draft genome sequence of chickpea (Cicer arietinum) provides a resource for trait improvement.</title>
        <authorList>
            <person name="Varshney R.K."/>
            <person name="Song C."/>
            <person name="Saxena R.K."/>
            <person name="Azam S."/>
            <person name="Yu S."/>
            <person name="Sharpe A.G."/>
            <person name="Cannon S."/>
            <person name="Baek J."/>
            <person name="Rosen B.D."/>
            <person name="Tar'an B."/>
            <person name="Millan T."/>
            <person name="Zhang X."/>
            <person name="Ramsay L.D."/>
            <person name="Iwata A."/>
            <person name="Wang Y."/>
            <person name="Nelson W."/>
            <person name="Farmer A.D."/>
            <person name="Gaur P.M."/>
            <person name="Soderlund C."/>
            <person name="Penmetsa R.V."/>
            <person name="Xu C."/>
            <person name="Bharti A.K."/>
            <person name="He W."/>
            <person name="Winter P."/>
            <person name="Zhao S."/>
            <person name="Hane J.K."/>
            <person name="Carrasquilla-Garcia N."/>
            <person name="Condie J.A."/>
            <person name="Upadhyaya H.D."/>
            <person name="Luo M.C."/>
            <person name="Thudi M."/>
            <person name="Gowda C.L."/>
            <person name="Singh N.P."/>
            <person name="Lichtenzveig J."/>
            <person name="Gali K.K."/>
            <person name="Rubio J."/>
            <person name="Nadarajan N."/>
            <person name="Dolezel J."/>
            <person name="Bansal K.C."/>
            <person name="Xu X."/>
            <person name="Edwards D."/>
            <person name="Zhang G."/>
            <person name="Kahl G."/>
            <person name="Gil J."/>
            <person name="Singh K.B."/>
            <person name="Datta S.K."/>
            <person name="Jackson S.A."/>
            <person name="Wang J."/>
            <person name="Cook D.R."/>
        </authorList>
    </citation>
    <scope>NUCLEOTIDE SEQUENCE [LARGE SCALE GENOMIC DNA]</scope>
    <source>
        <strain evidence="6">cv. CDC Frontier</strain>
    </source>
</reference>
<keyword evidence="2" id="KW-0677">Repeat</keyword>
<dbReference type="SUPFAM" id="SSF47473">
    <property type="entry name" value="EF-hand"/>
    <property type="match status" value="1"/>
</dbReference>
<dbReference type="CDD" id="cd00051">
    <property type="entry name" value="EFh"/>
    <property type="match status" value="2"/>
</dbReference>
<evidence type="ECO:0000256" key="2">
    <source>
        <dbReference type="ARBA" id="ARBA00022737"/>
    </source>
</evidence>
<dbReference type="SMART" id="SM00054">
    <property type="entry name" value="EFh"/>
    <property type="match status" value="4"/>
</dbReference>
<accession>A0A1S2Y7N3</accession>
<dbReference type="Proteomes" id="UP000087171">
    <property type="component" value="Chromosome Ca5"/>
</dbReference>
<organism evidence="6 7">
    <name type="scientific">Cicer arietinum</name>
    <name type="common">Chickpea</name>
    <name type="synonym">Garbanzo</name>
    <dbReference type="NCBI Taxonomy" id="3827"/>
    <lineage>
        <taxon>Eukaryota</taxon>
        <taxon>Viridiplantae</taxon>
        <taxon>Streptophyta</taxon>
        <taxon>Embryophyta</taxon>
        <taxon>Tracheophyta</taxon>
        <taxon>Spermatophyta</taxon>
        <taxon>Magnoliopsida</taxon>
        <taxon>eudicotyledons</taxon>
        <taxon>Gunneridae</taxon>
        <taxon>Pentapetalae</taxon>
        <taxon>rosids</taxon>
        <taxon>fabids</taxon>
        <taxon>Fabales</taxon>
        <taxon>Fabaceae</taxon>
        <taxon>Papilionoideae</taxon>
        <taxon>50 kb inversion clade</taxon>
        <taxon>NPAAA clade</taxon>
        <taxon>Hologalegina</taxon>
        <taxon>IRL clade</taxon>
        <taxon>Cicereae</taxon>
        <taxon>Cicer</taxon>
    </lineage>
</organism>
<evidence type="ECO:0000256" key="4">
    <source>
        <dbReference type="ARBA" id="ARBA00057710"/>
    </source>
</evidence>
<keyword evidence="3" id="KW-0106">Calcium</keyword>
<feature type="domain" description="EF-hand" evidence="5">
    <location>
        <begin position="4"/>
        <end position="39"/>
    </location>
</feature>
<keyword evidence="1" id="KW-0479">Metal-binding</keyword>
<keyword evidence="6" id="KW-1185">Reference proteome</keyword>
<dbReference type="PaxDb" id="3827-XP_004500649.1"/>
<dbReference type="InterPro" id="IPR002048">
    <property type="entry name" value="EF_hand_dom"/>
</dbReference>
<name>A0A1S2Y7N3_CICAR</name>
<gene>
    <name evidence="7" type="primary">LOC101497089</name>
</gene>
<sequence length="143" mass="16412">MMMMKDAGFEHVLRYFDEDGDGKVSPKELRQKLREMGEEVLLKEAEMAIEAMDSDGDGYLSLEDLVTLMEEGGEEQKLKDLREAFEMYNDSDKCGFITPKSLKRMLKKIGESKSIDECKAMIKHFDLNGDGVLSFDEFTQMMQ</sequence>
<dbReference type="InterPro" id="IPR039647">
    <property type="entry name" value="EF_hand_pair_protein_CML-like"/>
</dbReference>
<dbReference type="PROSITE" id="PS50222">
    <property type="entry name" value="EF_HAND_2"/>
    <property type="match status" value="4"/>
</dbReference>
<proteinExistence type="predicted"/>
<evidence type="ECO:0000313" key="7">
    <source>
        <dbReference type="RefSeq" id="XP_004500649.1"/>
    </source>
</evidence>
<dbReference type="RefSeq" id="XP_004500649.1">
    <property type="nucleotide sequence ID" value="XM_004500592.3"/>
</dbReference>
<evidence type="ECO:0000256" key="1">
    <source>
        <dbReference type="ARBA" id="ARBA00022723"/>
    </source>
</evidence>
<dbReference type="PANTHER" id="PTHR10891">
    <property type="entry name" value="EF-HAND CALCIUM-BINDING DOMAIN CONTAINING PROTEIN"/>
    <property type="match status" value="1"/>
</dbReference>
<dbReference type="OrthoDB" id="26525at2759"/>
<dbReference type="PROSITE" id="PS00018">
    <property type="entry name" value="EF_HAND_1"/>
    <property type="match status" value="3"/>
</dbReference>
<dbReference type="Gene3D" id="1.10.238.10">
    <property type="entry name" value="EF-hand"/>
    <property type="match status" value="2"/>
</dbReference>
<feature type="domain" description="EF-hand" evidence="5">
    <location>
        <begin position="76"/>
        <end position="112"/>
    </location>
</feature>
<protein>
    <submittedName>
        <fullName evidence="7">Calcium-binding protein CML38-like</fullName>
    </submittedName>
</protein>
<dbReference type="STRING" id="3827.A0A1S2Y7N3"/>
<reference evidence="7" key="2">
    <citation type="submission" date="2025-08" db="UniProtKB">
        <authorList>
            <consortium name="RefSeq"/>
        </authorList>
    </citation>
    <scope>IDENTIFICATION</scope>
    <source>
        <tissue evidence="7">Etiolated seedlings</tissue>
    </source>
</reference>
<dbReference type="InterPro" id="IPR018247">
    <property type="entry name" value="EF_Hand_1_Ca_BS"/>
</dbReference>